<dbReference type="Gene3D" id="1.20.1440.130">
    <property type="entry name" value="VKOR domain"/>
    <property type="match status" value="1"/>
</dbReference>
<dbReference type="InterPro" id="IPR005074">
    <property type="entry name" value="Peptidase_C39"/>
</dbReference>
<keyword evidence="4" id="KW-0874">Quinone</keyword>
<feature type="transmembrane region" description="Helical" evidence="10">
    <location>
        <begin position="291"/>
        <end position="314"/>
    </location>
</feature>
<evidence type="ECO:0000256" key="7">
    <source>
        <dbReference type="ARBA" id="ARBA00023136"/>
    </source>
</evidence>
<dbReference type="InterPro" id="IPR038354">
    <property type="entry name" value="VKOR_sf"/>
</dbReference>
<name>A0AAU8FN12_9BACT</name>
<keyword evidence="3 10" id="KW-0812">Transmembrane</keyword>
<evidence type="ECO:0000256" key="10">
    <source>
        <dbReference type="SAM" id="Phobius"/>
    </source>
</evidence>
<dbReference type="CDD" id="cd12921">
    <property type="entry name" value="VKOR_4"/>
    <property type="match status" value="1"/>
</dbReference>
<feature type="domain" description="Peptidase C39" evidence="11">
    <location>
        <begin position="4"/>
        <end position="124"/>
    </location>
</feature>
<organism evidence="12">
    <name type="scientific">Dyadobacter sp. 676</name>
    <dbReference type="NCBI Taxonomy" id="3088362"/>
    <lineage>
        <taxon>Bacteria</taxon>
        <taxon>Pseudomonadati</taxon>
        <taxon>Bacteroidota</taxon>
        <taxon>Cytophagia</taxon>
        <taxon>Cytophagales</taxon>
        <taxon>Spirosomataceae</taxon>
        <taxon>Dyadobacter</taxon>
    </lineage>
</organism>
<proteinExistence type="inferred from homology"/>
<dbReference type="GO" id="GO:0006508">
    <property type="term" value="P:proteolysis"/>
    <property type="evidence" value="ECO:0007669"/>
    <property type="project" value="InterPro"/>
</dbReference>
<evidence type="ECO:0000313" key="12">
    <source>
        <dbReference type="EMBL" id="XCH24804.1"/>
    </source>
</evidence>
<comment type="subcellular location">
    <subcellularLocation>
        <location evidence="1">Membrane</location>
        <topology evidence="1">Multi-pass membrane protein</topology>
    </subcellularLocation>
</comment>
<evidence type="ECO:0000256" key="9">
    <source>
        <dbReference type="ARBA" id="ARBA00023284"/>
    </source>
</evidence>
<keyword evidence="6" id="KW-0560">Oxidoreductase</keyword>
<dbReference type="GO" id="GO:0005524">
    <property type="term" value="F:ATP binding"/>
    <property type="evidence" value="ECO:0007669"/>
    <property type="project" value="InterPro"/>
</dbReference>
<feature type="transmembrane region" description="Helical" evidence="10">
    <location>
        <begin position="262"/>
        <end position="279"/>
    </location>
</feature>
<dbReference type="GO" id="GO:0016020">
    <property type="term" value="C:membrane"/>
    <property type="evidence" value="ECO:0007669"/>
    <property type="project" value="UniProtKB-SubCell"/>
</dbReference>
<sequence>MNPNASEKNAMLASLDLIRRADIRATSHTVKNLLWNHPDFPRLTSISDTLQDLHVKNISVRLSIEQLQTAPMPALGFMNVGGGVLATIISADENKVEWIDTTLGRQVDAIDSFRLKWSGITLLLERTEHSGEPEYTEKRRNEVLSSLRKPTAMVLGLVAVSCVVALAVIGGVDPSLVLPLLFSKICGTIVCSMLVWAGIDLSNPVLRKVCNLSGKSSCGSLLSSKSARLFRVFKWSEIGLIYFFGTLLTIVTAMLTGSISEVLPWIGALSVLAFPYAIYSVSYQAFIWKSWCVMCLVVQLLLLLELLFVISTPAPVFSHISYQVVGTFIIGFSISIASWLAFQSTLVKSIKFAGVSRSFEQMKFASNYLKSLMEMREPIPPFFNGMKVGGIGDIESDNVLTVVLTPKCRSCADMYEQVVKLKGRMDDLRVNFLFAAYNDIQDESGKIARNLLSLPVEEINGGLARWFAKQNMTADQWIGENRRNISEIETGISQLDLHVRWSELAGITNTPFMIFNDIKLPPFYSVSDIEKLSRYLQPTGFDQIT</sequence>
<gene>
    <name evidence="12" type="ORF">ABV298_31720</name>
</gene>
<evidence type="ECO:0000256" key="1">
    <source>
        <dbReference type="ARBA" id="ARBA00004141"/>
    </source>
</evidence>
<comment type="similarity">
    <text evidence="2">Belongs to the VKOR family.</text>
</comment>
<dbReference type="Pfam" id="PF07884">
    <property type="entry name" value="VKOR"/>
    <property type="match status" value="1"/>
</dbReference>
<evidence type="ECO:0000256" key="5">
    <source>
        <dbReference type="ARBA" id="ARBA00022989"/>
    </source>
</evidence>
<evidence type="ECO:0000256" key="8">
    <source>
        <dbReference type="ARBA" id="ARBA00023157"/>
    </source>
</evidence>
<keyword evidence="9" id="KW-0676">Redox-active center</keyword>
<dbReference type="GO" id="GO:0048038">
    <property type="term" value="F:quinone binding"/>
    <property type="evidence" value="ECO:0007669"/>
    <property type="project" value="UniProtKB-KW"/>
</dbReference>
<evidence type="ECO:0000256" key="4">
    <source>
        <dbReference type="ARBA" id="ARBA00022719"/>
    </source>
</evidence>
<evidence type="ECO:0000256" key="3">
    <source>
        <dbReference type="ARBA" id="ARBA00022692"/>
    </source>
</evidence>
<keyword evidence="5 10" id="KW-1133">Transmembrane helix</keyword>
<dbReference type="InterPro" id="IPR036249">
    <property type="entry name" value="Thioredoxin-like_sf"/>
</dbReference>
<feature type="transmembrane region" description="Helical" evidence="10">
    <location>
        <begin position="238"/>
        <end position="256"/>
    </location>
</feature>
<dbReference type="InterPro" id="IPR012932">
    <property type="entry name" value="VKOR"/>
</dbReference>
<dbReference type="AlphaFoldDB" id="A0AAU8FN12"/>
<dbReference type="RefSeq" id="WP_353720112.1">
    <property type="nucleotide sequence ID" value="NZ_CP159289.1"/>
</dbReference>
<keyword evidence="7 10" id="KW-0472">Membrane</keyword>
<feature type="transmembrane region" description="Helical" evidence="10">
    <location>
        <begin position="152"/>
        <end position="170"/>
    </location>
</feature>
<evidence type="ECO:0000256" key="6">
    <source>
        <dbReference type="ARBA" id="ARBA00023002"/>
    </source>
</evidence>
<evidence type="ECO:0000256" key="2">
    <source>
        <dbReference type="ARBA" id="ARBA00006214"/>
    </source>
</evidence>
<dbReference type="Gene3D" id="3.40.30.10">
    <property type="entry name" value="Glutaredoxin"/>
    <property type="match status" value="1"/>
</dbReference>
<dbReference type="PROSITE" id="PS50990">
    <property type="entry name" value="PEPTIDASE_C39"/>
    <property type="match status" value="1"/>
</dbReference>
<feature type="transmembrane region" description="Helical" evidence="10">
    <location>
        <begin position="176"/>
        <end position="199"/>
    </location>
</feature>
<dbReference type="GO" id="GO:0008233">
    <property type="term" value="F:peptidase activity"/>
    <property type="evidence" value="ECO:0007669"/>
    <property type="project" value="InterPro"/>
</dbReference>
<dbReference type="EMBL" id="CP159289">
    <property type="protein sequence ID" value="XCH24804.1"/>
    <property type="molecule type" value="Genomic_DNA"/>
</dbReference>
<feature type="transmembrane region" description="Helical" evidence="10">
    <location>
        <begin position="320"/>
        <end position="342"/>
    </location>
</feature>
<keyword evidence="8" id="KW-1015">Disulfide bond</keyword>
<reference evidence="12" key="1">
    <citation type="submission" date="2024-06" db="EMBL/GenBank/DDBJ databases">
        <title>Sequencing and assembly of the genome of Dyadobacter sp. strain 676, a symbiont of Cyamopsis tetragonoloba.</title>
        <authorList>
            <person name="Guro P."/>
            <person name="Sazanova A."/>
            <person name="Kuznetsova I."/>
            <person name="Belimov A."/>
            <person name="Safronova V."/>
        </authorList>
    </citation>
    <scope>NUCLEOTIDE SEQUENCE</scope>
    <source>
        <strain evidence="12">676</strain>
    </source>
</reference>
<dbReference type="GO" id="GO:0016491">
    <property type="term" value="F:oxidoreductase activity"/>
    <property type="evidence" value="ECO:0007669"/>
    <property type="project" value="UniProtKB-KW"/>
</dbReference>
<dbReference type="Gene3D" id="3.90.70.10">
    <property type="entry name" value="Cysteine proteinases"/>
    <property type="match status" value="1"/>
</dbReference>
<accession>A0AAU8FN12</accession>
<evidence type="ECO:0000259" key="11">
    <source>
        <dbReference type="PROSITE" id="PS50990"/>
    </source>
</evidence>
<dbReference type="SUPFAM" id="SSF52833">
    <property type="entry name" value="Thioredoxin-like"/>
    <property type="match status" value="1"/>
</dbReference>
<protein>
    <submittedName>
        <fullName evidence="12">Vitamin K epoxide reductase family protein</fullName>
    </submittedName>
</protein>